<dbReference type="RefSeq" id="WP_245913489.1">
    <property type="nucleotide sequence ID" value="NZ_OCNJ01000006.1"/>
</dbReference>
<evidence type="ECO:0000259" key="2">
    <source>
        <dbReference type="Pfam" id="PF21697"/>
    </source>
</evidence>
<dbReference type="AlphaFoldDB" id="A0A286GNE5"/>
<dbReference type="PANTHER" id="PTHR30005">
    <property type="entry name" value="EXOPOLYPHOSPHATASE"/>
    <property type="match status" value="1"/>
</dbReference>
<gene>
    <name evidence="3" type="ORF">SAMN05421508_106228</name>
</gene>
<dbReference type="Pfam" id="PF02541">
    <property type="entry name" value="Ppx-GppA"/>
    <property type="match status" value="1"/>
</dbReference>
<dbReference type="CDD" id="cd24052">
    <property type="entry name" value="ASKHA_NBD_HpPPX-GppA-like"/>
    <property type="match status" value="1"/>
</dbReference>
<evidence type="ECO:0000259" key="1">
    <source>
        <dbReference type="Pfam" id="PF02541"/>
    </source>
</evidence>
<dbReference type="SUPFAM" id="SSF109604">
    <property type="entry name" value="HD-domain/PDEase-like"/>
    <property type="match status" value="1"/>
</dbReference>
<dbReference type="Gene3D" id="1.10.3210.10">
    <property type="entry name" value="Hypothetical protein af1432"/>
    <property type="match status" value="1"/>
</dbReference>
<proteinExistence type="predicted"/>
<dbReference type="Pfam" id="PF21697">
    <property type="entry name" value="Ppx_C"/>
    <property type="match status" value="1"/>
</dbReference>
<organism evidence="3 4">
    <name type="scientific">Caenispirillum bisanense</name>
    <dbReference type="NCBI Taxonomy" id="414052"/>
    <lineage>
        <taxon>Bacteria</taxon>
        <taxon>Pseudomonadati</taxon>
        <taxon>Pseudomonadota</taxon>
        <taxon>Alphaproteobacteria</taxon>
        <taxon>Rhodospirillales</taxon>
        <taxon>Novispirillaceae</taxon>
        <taxon>Caenispirillum</taxon>
    </lineage>
</organism>
<keyword evidence="4" id="KW-1185">Reference proteome</keyword>
<dbReference type="Proteomes" id="UP000219621">
    <property type="component" value="Unassembled WGS sequence"/>
</dbReference>
<dbReference type="GO" id="GO:0016462">
    <property type="term" value="F:pyrophosphatase activity"/>
    <property type="evidence" value="ECO:0007669"/>
    <property type="project" value="TreeGrafter"/>
</dbReference>
<feature type="domain" description="Ppx/GppA phosphatase N-terminal" evidence="1">
    <location>
        <begin position="58"/>
        <end position="325"/>
    </location>
</feature>
<reference evidence="3 4" key="1">
    <citation type="submission" date="2017-09" db="EMBL/GenBank/DDBJ databases">
        <authorList>
            <person name="Ehlers B."/>
            <person name="Leendertz F.H."/>
        </authorList>
    </citation>
    <scope>NUCLEOTIDE SEQUENCE [LARGE SCALE GENOMIC DNA]</scope>
    <source>
        <strain evidence="3 4">USBA 140</strain>
    </source>
</reference>
<dbReference type="InterPro" id="IPR003695">
    <property type="entry name" value="Ppx_GppA_N"/>
</dbReference>
<dbReference type="SUPFAM" id="SSF53067">
    <property type="entry name" value="Actin-like ATPase domain"/>
    <property type="match status" value="2"/>
</dbReference>
<dbReference type="InterPro" id="IPR048951">
    <property type="entry name" value="Ppx_C"/>
</dbReference>
<dbReference type="InterPro" id="IPR050273">
    <property type="entry name" value="GppA/Ppx_hydrolase"/>
</dbReference>
<dbReference type="PANTHER" id="PTHR30005:SF0">
    <property type="entry name" value="RETROGRADE REGULATION PROTEIN 2"/>
    <property type="match status" value="1"/>
</dbReference>
<dbReference type="InterPro" id="IPR043129">
    <property type="entry name" value="ATPase_NBD"/>
</dbReference>
<accession>A0A286GNE5</accession>
<evidence type="ECO:0000313" key="4">
    <source>
        <dbReference type="Proteomes" id="UP000219621"/>
    </source>
</evidence>
<dbReference type="EMBL" id="OCNJ01000006">
    <property type="protein sequence ID" value="SOD97057.1"/>
    <property type="molecule type" value="Genomic_DNA"/>
</dbReference>
<dbReference type="Gene3D" id="3.30.420.40">
    <property type="match status" value="1"/>
</dbReference>
<feature type="domain" description="Exopolyphosphatase C-terminal" evidence="2">
    <location>
        <begin position="335"/>
        <end position="510"/>
    </location>
</feature>
<name>A0A286GNE5_9PROT</name>
<evidence type="ECO:0000313" key="3">
    <source>
        <dbReference type="EMBL" id="SOD97057.1"/>
    </source>
</evidence>
<sequence length="520" mass="56611">MAADKARGTKATAKRLQPIGRAAEGGMFVRRRRPVGIVDIGSNSVRLVVYDGLTRTPIPLFNEKAVCALGSGLQQSGRLNPEGVEMALASVERFVHLARAMEVDRLDVLATAAARDAADGPEFIRRLEERCGVKVCLLSGEEEARNAALGVLCSIPDADGMVADLGGGSLELVVVENHRCGTFSSMPLGVLRLQDQSGGDRARAVAIIDEHLAGLDWLGQGRGRCLYAVGGAWRTIARILIEQMNYPLHVLDNFTLSAPDALSLLDLMSRQSRKSLEKIPGVSKRRLATLPVAAMILERLVQVIQPSQLVFSVYGMREGQFFQNLPGPVRDEDPLISACADLALAAGRFTEHARELMDWMSPLFPNESAPLQRLRLAACLLGDIFWSEHPDYRAEQGLLKVLRLPFMGLSHTDRAALALAVYYRYTSSDDHPMAAQARLLLDDERVRRVRVIGNALRLGHTLSGGAPGLLARTRLKMTPERLLLEVPTGHPVYSGDASARRFEKLAAVLGLANSSIVVVE</sequence>
<dbReference type="Gene3D" id="3.30.420.150">
    <property type="entry name" value="Exopolyphosphatase. Domain 2"/>
    <property type="match status" value="1"/>
</dbReference>
<protein>
    <submittedName>
        <fullName evidence="3">Exopolyphosphatase / guanosine-5'-triphosphate,3'-diphosphate pyrophosphatase</fullName>
    </submittedName>
</protein>